<dbReference type="FunFam" id="3.40.630.10:FF:000015">
    <property type="entry name" value="Aminoacyl-histidine dipeptidase PepD"/>
    <property type="match status" value="1"/>
</dbReference>
<gene>
    <name evidence="19" type="ORF">LKD47_05910</name>
</gene>
<dbReference type="PANTHER" id="PTHR43501">
    <property type="entry name" value="CYTOSOL NON-SPECIFIC DIPEPTIDASE"/>
    <property type="match status" value="1"/>
</dbReference>
<proteinExistence type="inferred from homology"/>
<dbReference type="PANTHER" id="PTHR43501:SF1">
    <property type="entry name" value="CYTOSOL NON-SPECIFIC DIPEPTIDASE"/>
    <property type="match status" value="1"/>
</dbReference>
<evidence type="ECO:0000259" key="18">
    <source>
        <dbReference type="Pfam" id="PF07687"/>
    </source>
</evidence>
<comment type="caution">
    <text evidence="19">The sequence shown here is derived from an EMBL/GenBank/DDBJ whole genome shotgun (WGS) entry which is preliminary data.</text>
</comment>
<evidence type="ECO:0000256" key="2">
    <source>
        <dbReference type="ARBA" id="ARBA00001947"/>
    </source>
</evidence>
<comment type="catalytic activity">
    <reaction evidence="9">
        <text>Hydrolysis of dipeptides, preferentially hydrophobic dipeptides including prolyl amino acids.</text>
        <dbReference type="EC" id="3.4.13.18"/>
    </reaction>
</comment>
<organism evidence="19 20">
    <name type="scientific">Roseburia amylophila</name>
    <dbReference type="NCBI Taxonomy" id="2981794"/>
    <lineage>
        <taxon>Bacteria</taxon>
        <taxon>Bacillati</taxon>
        <taxon>Bacillota</taxon>
        <taxon>Clostridia</taxon>
        <taxon>Lachnospirales</taxon>
        <taxon>Lachnospiraceae</taxon>
        <taxon>Roseburia</taxon>
    </lineage>
</organism>
<evidence type="ECO:0000256" key="6">
    <source>
        <dbReference type="ARBA" id="ARBA00022833"/>
    </source>
</evidence>
<feature type="domain" description="Peptidase M20 dimerisation" evidence="18">
    <location>
        <begin position="207"/>
        <end position="286"/>
    </location>
</feature>
<reference evidence="19" key="1">
    <citation type="submission" date="2021-10" db="EMBL/GenBank/DDBJ databases">
        <title>Anaerobic single-cell dispensing facilitates the cultivation of human gut bacteria.</title>
        <authorList>
            <person name="Afrizal A."/>
        </authorList>
    </citation>
    <scope>NUCLEOTIDE SEQUENCE</scope>
    <source>
        <strain evidence="19">CLA-AA-H204</strain>
    </source>
</reference>
<dbReference type="InterPro" id="IPR011650">
    <property type="entry name" value="Peptidase_M20_dimer"/>
</dbReference>
<dbReference type="PIRSF" id="PIRSF016599">
    <property type="entry name" value="Xaa-His_dipept"/>
    <property type="match status" value="1"/>
</dbReference>
<dbReference type="InterPro" id="IPR001160">
    <property type="entry name" value="Peptidase_M20C"/>
</dbReference>
<evidence type="ECO:0000256" key="15">
    <source>
        <dbReference type="ARBA" id="ARBA00076004"/>
    </source>
</evidence>
<dbReference type="Proteomes" id="UP001198893">
    <property type="component" value="Unassembled WGS sequence"/>
</dbReference>
<comment type="cofactor">
    <cofactor evidence="1">
        <name>Co(2+)</name>
        <dbReference type="ChEBI" id="CHEBI:48828"/>
    </cofactor>
</comment>
<dbReference type="RefSeq" id="WP_227709901.1">
    <property type="nucleotide sequence ID" value="NZ_JAJEQW010000004.1"/>
</dbReference>
<dbReference type="Pfam" id="PF07687">
    <property type="entry name" value="M20_dimer"/>
    <property type="match status" value="1"/>
</dbReference>
<evidence type="ECO:0000256" key="14">
    <source>
        <dbReference type="ARBA" id="ARBA00075285"/>
    </source>
</evidence>
<keyword evidence="5" id="KW-0378">Hydrolase</keyword>
<evidence type="ECO:0000256" key="4">
    <source>
        <dbReference type="ARBA" id="ARBA00022723"/>
    </source>
</evidence>
<evidence type="ECO:0000256" key="5">
    <source>
        <dbReference type="ARBA" id="ARBA00022801"/>
    </source>
</evidence>
<dbReference type="GO" id="GO:0005829">
    <property type="term" value="C:cytosol"/>
    <property type="evidence" value="ECO:0007669"/>
    <property type="project" value="TreeGrafter"/>
</dbReference>
<dbReference type="AlphaFoldDB" id="A0AAW4WAP7"/>
<evidence type="ECO:0000313" key="19">
    <source>
        <dbReference type="EMBL" id="MCC2241836.1"/>
    </source>
</evidence>
<name>A0AAW4WAP7_9FIRM</name>
<keyword evidence="8" id="KW-0170">Cobalt</keyword>
<evidence type="ECO:0000256" key="10">
    <source>
        <dbReference type="ARBA" id="ARBA00038976"/>
    </source>
</evidence>
<dbReference type="EMBL" id="JAJEQW010000004">
    <property type="protein sequence ID" value="MCC2241836.1"/>
    <property type="molecule type" value="Genomic_DNA"/>
</dbReference>
<evidence type="ECO:0000256" key="3">
    <source>
        <dbReference type="ARBA" id="ARBA00022670"/>
    </source>
</evidence>
<dbReference type="GO" id="GO:0046872">
    <property type="term" value="F:metal ion binding"/>
    <property type="evidence" value="ECO:0007669"/>
    <property type="project" value="UniProtKB-KW"/>
</dbReference>
<evidence type="ECO:0000256" key="11">
    <source>
        <dbReference type="ARBA" id="ARBA00044252"/>
    </source>
</evidence>
<dbReference type="GO" id="GO:0006508">
    <property type="term" value="P:proteolysis"/>
    <property type="evidence" value="ECO:0007669"/>
    <property type="project" value="UniProtKB-KW"/>
</dbReference>
<evidence type="ECO:0000256" key="16">
    <source>
        <dbReference type="ARBA" id="ARBA00077688"/>
    </source>
</evidence>
<evidence type="ECO:0000256" key="7">
    <source>
        <dbReference type="ARBA" id="ARBA00023049"/>
    </source>
</evidence>
<evidence type="ECO:0000256" key="9">
    <source>
        <dbReference type="ARBA" id="ARBA00036421"/>
    </source>
</evidence>
<evidence type="ECO:0000256" key="8">
    <source>
        <dbReference type="ARBA" id="ARBA00023285"/>
    </source>
</evidence>
<keyword evidence="7" id="KW-0482">Metalloprotease</keyword>
<comment type="similarity">
    <text evidence="12">Belongs to the peptidase M20C family.</text>
</comment>
<accession>A0AAW4WAP7</accession>
<evidence type="ECO:0000256" key="12">
    <source>
        <dbReference type="ARBA" id="ARBA00061423"/>
    </source>
</evidence>
<sequence length="480" mass="52585">MSALAGLEPKEVFHYFEEISNIPRPSYKEEKISNYLVNFAKERNLEYYQDEVKNVIIIKEAAPGYEDVAPLMIQGHMDMVCEKEPGSTIDFENDGLTLEVNGDYISAKGTTLGGDDGIAVAYALAILDSDSIAHPRIEFICTVSEEVGMEGAVALDVSHLKAKKLLNLDSENEGIMLVSCAGGCSTVCELPVEWEKSAGNLVSIHVAGLKGGHSGVEIDKGRANSNILLGRILLELKDEYHYQIAALSGGNKQNAIPRESAAELMVQEDATQLVHKIEEIAEKITHEFSTSDPDIQISVAVEENCEKEVLTEAAARKTVLLINLLPNGILRMSDDIKGLVETSLNLGVLTLEKDKLTLQYAVRSAVGTAKEYLLKRIAALVEEFGGRVINTGNYPAWEYRRDSVLRDDMVRIFKEMYGKEPTVEAIHAGLECGILAGKIDGLDAVSIGPDMIAIHTTEEKLSISSTKRVWDYILKVIACK</sequence>
<evidence type="ECO:0000256" key="13">
    <source>
        <dbReference type="ARBA" id="ARBA00071271"/>
    </source>
</evidence>
<evidence type="ECO:0000313" key="20">
    <source>
        <dbReference type="Proteomes" id="UP001198893"/>
    </source>
</evidence>
<dbReference type="PRINTS" id="PR00934">
    <property type="entry name" value="XHISDIPTASE"/>
</dbReference>
<dbReference type="FunFam" id="3.40.630.10:FF:000018">
    <property type="entry name" value="Aminoacyl-histidine dipeptidase PepD"/>
    <property type="match status" value="1"/>
</dbReference>
<comment type="cofactor">
    <cofactor evidence="2">
        <name>Zn(2+)</name>
        <dbReference type="ChEBI" id="CHEBI:29105"/>
    </cofactor>
</comment>
<dbReference type="InterPro" id="IPR002933">
    <property type="entry name" value="Peptidase_M20"/>
</dbReference>
<dbReference type="SUPFAM" id="SSF53187">
    <property type="entry name" value="Zn-dependent exopeptidases"/>
    <property type="match status" value="1"/>
</dbReference>
<keyword evidence="6" id="KW-0862">Zinc</keyword>
<protein>
    <recommendedName>
        <fullName evidence="13">Cytosol non-specific dipeptidase</fullName>
        <ecNumber evidence="10">3.4.13.18</ecNumber>
    </recommendedName>
    <alternativeName>
        <fullName evidence="16">Aminoacyl-histidine dipeptidase</fullName>
    </alternativeName>
    <alternativeName>
        <fullName evidence="15">Beta-alanyl-histidine dipeptidase</fullName>
    </alternativeName>
    <alternativeName>
        <fullName evidence="14">Carnosinase</fullName>
    </alternativeName>
    <alternativeName>
        <fullName evidence="11">Peptidase D</fullName>
    </alternativeName>
    <alternativeName>
        <fullName evidence="17">Xaa-His dipeptidase</fullName>
    </alternativeName>
</protein>
<dbReference type="Gene3D" id="3.40.630.10">
    <property type="entry name" value="Zn peptidases"/>
    <property type="match status" value="2"/>
</dbReference>
<evidence type="ECO:0000256" key="17">
    <source>
        <dbReference type="ARBA" id="ARBA00078074"/>
    </source>
</evidence>
<dbReference type="CDD" id="cd03890">
    <property type="entry name" value="M20_pepD"/>
    <property type="match status" value="1"/>
</dbReference>
<dbReference type="EC" id="3.4.13.18" evidence="10"/>
<dbReference type="Pfam" id="PF01546">
    <property type="entry name" value="Peptidase_M20"/>
    <property type="match status" value="1"/>
</dbReference>
<evidence type="ECO:0000256" key="1">
    <source>
        <dbReference type="ARBA" id="ARBA00001941"/>
    </source>
</evidence>
<dbReference type="NCBIfam" id="TIGR01893">
    <property type="entry name" value="aa-his-dipept"/>
    <property type="match status" value="1"/>
</dbReference>
<keyword evidence="3" id="KW-0645">Protease</keyword>
<dbReference type="GO" id="GO:0070573">
    <property type="term" value="F:metallodipeptidase activity"/>
    <property type="evidence" value="ECO:0007669"/>
    <property type="project" value="TreeGrafter"/>
</dbReference>
<keyword evidence="4" id="KW-0479">Metal-binding</keyword>